<proteinExistence type="predicted"/>
<dbReference type="AlphaFoldDB" id="A0A2K3L2X2"/>
<protein>
    <recommendedName>
        <fullName evidence="3">Replication factor-A carboxy-terminal domain protein</fullName>
    </recommendedName>
</protein>
<organism evidence="1 2">
    <name type="scientific">Trifolium pratense</name>
    <name type="common">Red clover</name>
    <dbReference type="NCBI Taxonomy" id="57577"/>
    <lineage>
        <taxon>Eukaryota</taxon>
        <taxon>Viridiplantae</taxon>
        <taxon>Streptophyta</taxon>
        <taxon>Embryophyta</taxon>
        <taxon>Tracheophyta</taxon>
        <taxon>Spermatophyta</taxon>
        <taxon>Magnoliopsida</taxon>
        <taxon>eudicotyledons</taxon>
        <taxon>Gunneridae</taxon>
        <taxon>Pentapetalae</taxon>
        <taxon>rosids</taxon>
        <taxon>fabids</taxon>
        <taxon>Fabales</taxon>
        <taxon>Fabaceae</taxon>
        <taxon>Papilionoideae</taxon>
        <taxon>50 kb inversion clade</taxon>
        <taxon>NPAAA clade</taxon>
        <taxon>Hologalegina</taxon>
        <taxon>IRL clade</taxon>
        <taxon>Trifolieae</taxon>
        <taxon>Trifolium</taxon>
    </lineage>
</organism>
<evidence type="ECO:0008006" key="3">
    <source>
        <dbReference type="Google" id="ProtNLM"/>
    </source>
</evidence>
<sequence>VVSFDSVVEGVDMWFNDDESKNMARFRLKLKVKHGDEMAVFAIFDEDVKKLAVETCPILLSMNESCSLYPAELESICGGFYLCKVKQRDDADFDNLPSFQVTSLCNDSDVVTMFDEEYLSQVDNNIACGKSSLSNFINDSKVGKSSLFEGNVDSKNDGLGIVSMQIVDEEVSSSNKFISQKLNLSPVMFDAPVDFERKKNRNGRSMVVEKFMCARRKISAKRKLEFDDDVVDVVYKNKISKICEFDDK</sequence>
<gene>
    <name evidence="1" type="ORF">L195_g028753</name>
</gene>
<feature type="non-terminal residue" evidence="1">
    <location>
        <position position="1"/>
    </location>
</feature>
<evidence type="ECO:0000313" key="2">
    <source>
        <dbReference type="Proteomes" id="UP000236291"/>
    </source>
</evidence>
<evidence type="ECO:0000313" key="1">
    <source>
        <dbReference type="EMBL" id="PNX72856.1"/>
    </source>
</evidence>
<dbReference type="Proteomes" id="UP000236291">
    <property type="component" value="Unassembled WGS sequence"/>
</dbReference>
<comment type="caution">
    <text evidence="1">The sequence shown here is derived from an EMBL/GenBank/DDBJ whole genome shotgun (WGS) entry which is preliminary data.</text>
</comment>
<dbReference type="EMBL" id="ASHM01025188">
    <property type="protein sequence ID" value="PNX72856.1"/>
    <property type="molecule type" value="Genomic_DNA"/>
</dbReference>
<reference evidence="1 2" key="1">
    <citation type="journal article" date="2014" name="Am. J. Bot.">
        <title>Genome assembly and annotation for red clover (Trifolium pratense; Fabaceae).</title>
        <authorList>
            <person name="Istvanek J."/>
            <person name="Jaros M."/>
            <person name="Krenek A."/>
            <person name="Repkova J."/>
        </authorList>
    </citation>
    <scope>NUCLEOTIDE SEQUENCE [LARGE SCALE GENOMIC DNA]</scope>
    <source>
        <strain evidence="2">cv. Tatra</strain>
        <tissue evidence="1">Young leaves</tissue>
    </source>
</reference>
<accession>A0A2K3L2X2</accession>
<name>A0A2K3L2X2_TRIPR</name>
<reference evidence="1 2" key="2">
    <citation type="journal article" date="2017" name="Front. Plant Sci.">
        <title>Gene Classification and Mining of Molecular Markers Useful in Red Clover (Trifolium pratense) Breeding.</title>
        <authorList>
            <person name="Istvanek J."/>
            <person name="Dluhosova J."/>
            <person name="Dluhos P."/>
            <person name="Patkova L."/>
            <person name="Nedelnik J."/>
            <person name="Repkova J."/>
        </authorList>
    </citation>
    <scope>NUCLEOTIDE SEQUENCE [LARGE SCALE GENOMIC DNA]</scope>
    <source>
        <strain evidence="2">cv. Tatra</strain>
        <tissue evidence="1">Young leaves</tissue>
    </source>
</reference>